<organism evidence="2 3">
    <name type="scientific">Pyxidicoccus fallax</name>
    <dbReference type="NCBI Taxonomy" id="394095"/>
    <lineage>
        <taxon>Bacteria</taxon>
        <taxon>Pseudomonadati</taxon>
        <taxon>Myxococcota</taxon>
        <taxon>Myxococcia</taxon>
        <taxon>Myxococcales</taxon>
        <taxon>Cystobacterineae</taxon>
        <taxon>Myxococcaceae</taxon>
        <taxon>Pyxidicoccus</taxon>
    </lineage>
</organism>
<proteinExistence type="predicted"/>
<protein>
    <submittedName>
        <fullName evidence="2">Uncharacterized protein</fullName>
    </submittedName>
</protein>
<dbReference type="AlphaFoldDB" id="A0A848LHX7"/>
<feature type="region of interest" description="Disordered" evidence="1">
    <location>
        <begin position="25"/>
        <end position="45"/>
    </location>
</feature>
<reference evidence="2 3" key="1">
    <citation type="submission" date="2020-04" db="EMBL/GenBank/DDBJ databases">
        <title>Draft genome of Pyxidicoccus fallax type strain.</title>
        <authorList>
            <person name="Whitworth D.E."/>
        </authorList>
    </citation>
    <scope>NUCLEOTIDE SEQUENCE [LARGE SCALE GENOMIC DNA]</scope>
    <source>
        <strain evidence="2 3">DSM 14698</strain>
    </source>
</reference>
<comment type="caution">
    <text evidence="2">The sequence shown here is derived from an EMBL/GenBank/DDBJ whole genome shotgun (WGS) entry which is preliminary data.</text>
</comment>
<dbReference type="EMBL" id="JABBJJ010000074">
    <property type="protein sequence ID" value="NMO16658.1"/>
    <property type="molecule type" value="Genomic_DNA"/>
</dbReference>
<evidence type="ECO:0000313" key="3">
    <source>
        <dbReference type="Proteomes" id="UP000518300"/>
    </source>
</evidence>
<evidence type="ECO:0000313" key="2">
    <source>
        <dbReference type="EMBL" id="NMO16658.1"/>
    </source>
</evidence>
<accession>A0A848LHX7</accession>
<name>A0A848LHX7_9BACT</name>
<keyword evidence="3" id="KW-1185">Reference proteome</keyword>
<gene>
    <name evidence="2" type="ORF">HG543_17590</name>
</gene>
<evidence type="ECO:0000256" key="1">
    <source>
        <dbReference type="SAM" id="MobiDB-lite"/>
    </source>
</evidence>
<sequence length="45" mass="4884">MPIRGSVNMLAMTGTVRLGPRVTTQAMTSKEQPRLQTPTRATVAK</sequence>
<dbReference type="Proteomes" id="UP000518300">
    <property type="component" value="Unassembled WGS sequence"/>
</dbReference>
<dbReference type="RefSeq" id="WP_169345946.1">
    <property type="nucleotide sequence ID" value="NZ_JABBJJ010000074.1"/>
</dbReference>